<dbReference type="InterPro" id="IPR023299">
    <property type="entry name" value="ATPase_P-typ_cyto_dom_N"/>
</dbReference>
<evidence type="ECO:0000256" key="9">
    <source>
        <dbReference type="ARBA" id="ARBA00022840"/>
    </source>
</evidence>
<dbReference type="SUPFAM" id="SSF53613">
    <property type="entry name" value="Ribokinase-like"/>
    <property type="match status" value="1"/>
</dbReference>
<dbReference type="EC" id="2.7.1.20" evidence="4 11"/>
<comment type="caution">
    <text evidence="13">The sequence shown here is derived from an EMBL/GenBank/DDBJ whole genome shotgun (WGS) entry which is preliminary data.</text>
</comment>
<dbReference type="InterPro" id="IPR011611">
    <property type="entry name" value="PfkB_dom"/>
</dbReference>
<dbReference type="Gene3D" id="3.40.1110.10">
    <property type="entry name" value="Calcium-transporting ATPase, cytoplasmic domain N"/>
    <property type="match status" value="1"/>
</dbReference>
<comment type="pathway">
    <text evidence="2 11">Purine metabolism; AMP biosynthesis via salvage pathway; AMP from adenosine: step 1/1.</text>
</comment>
<accession>A0A444WYB4</accession>
<evidence type="ECO:0000256" key="2">
    <source>
        <dbReference type="ARBA" id="ARBA00004801"/>
    </source>
</evidence>
<dbReference type="PANTHER" id="PTHR45769">
    <property type="entry name" value="ADENOSINE KINASE"/>
    <property type="match status" value="1"/>
</dbReference>
<dbReference type="Proteomes" id="UP000289738">
    <property type="component" value="Chromosome B10"/>
</dbReference>
<evidence type="ECO:0000256" key="3">
    <source>
        <dbReference type="ARBA" id="ARBA00010688"/>
    </source>
</evidence>
<evidence type="ECO:0000256" key="11">
    <source>
        <dbReference type="RuleBase" id="RU368116"/>
    </source>
</evidence>
<sequence>MLLLTDAAIVGMLADPKEAQARIREVHFLPFNPVDKRTALTYIDSDENWHRVSKVASAKGDAFVGGFFSQLVQEQPIISEWVRAGCYAANVIIQRSGCTYPEKPDFQ</sequence>
<keyword evidence="6 11" id="KW-0660">Purine salvage</keyword>
<comment type="catalytic activity">
    <reaction evidence="11">
        <text>adenosine + ATP = AMP + ADP + H(+)</text>
        <dbReference type="Rhea" id="RHEA:20824"/>
        <dbReference type="ChEBI" id="CHEBI:15378"/>
        <dbReference type="ChEBI" id="CHEBI:16335"/>
        <dbReference type="ChEBI" id="CHEBI:30616"/>
        <dbReference type="ChEBI" id="CHEBI:456215"/>
        <dbReference type="ChEBI" id="CHEBI:456216"/>
        <dbReference type="EC" id="2.7.1.20"/>
    </reaction>
</comment>
<dbReference type="GO" id="GO:0005829">
    <property type="term" value="C:cytosol"/>
    <property type="evidence" value="ECO:0007669"/>
    <property type="project" value="TreeGrafter"/>
</dbReference>
<dbReference type="Gene3D" id="3.40.1190.20">
    <property type="match status" value="1"/>
</dbReference>
<evidence type="ECO:0000313" key="14">
    <source>
        <dbReference type="Proteomes" id="UP000289738"/>
    </source>
</evidence>
<evidence type="ECO:0000256" key="1">
    <source>
        <dbReference type="ARBA" id="ARBA00001946"/>
    </source>
</evidence>
<organism evidence="13 14">
    <name type="scientific">Arachis hypogaea</name>
    <name type="common">Peanut</name>
    <dbReference type="NCBI Taxonomy" id="3818"/>
    <lineage>
        <taxon>Eukaryota</taxon>
        <taxon>Viridiplantae</taxon>
        <taxon>Streptophyta</taxon>
        <taxon>Embryophyta</taxon>
        <taxon>Tracheophyta</taxon>
        <taxon>Spermatophyta</taxon>
        <taxon>Magnoliopsida</taxon>
        <taxon>eudicotyledons</taxon>
        <taxon>Gunneridae</taxon>
        <taxon>Pentapetalae</taxon>
        <taxon>rosids</taxon>
        <taxon>fabids</taxon>
        <taxon>Fabales</taxon>
        <taxon>Fabaceae</taxon>
        <taxon>Papilionoideae</taxon>
        <taxon>50 kb inversion clade</taxon>
        <taxon>dalbergioids sensu lato</taxon>
        <taxon>Dalbergieae</taxon>
        <taxon>Pterocarpus clade</taxon>
        <taxon>Arachis</taxon>
    </lineage>
</organism>
<gene>
    <name evidence="13" type="ORF">Ahy_B10g100917</name>
</gene>
<keyword evidence="14" id="KW-1185">Reference proteome</keyword>
<evidence type="ECO:0000256" key="6">
    <source>
        <dbReference type="ARBA" id="ARBA00022726"/>
    </source>
</evidence>
<dbReference type="GO" id="GO:0004001">
    <property type="term" value="F:adenosine kinase activity"/>
    <property type="evidence" value="ECO:0007669"/>
    <property type="project" value="UniProtKB-UniRule"/>
</dbReference>
<dbReference type="GO" id="GO:0044209">
    <property type="term" value="P:AMP salvage"/>
    <property type="evidence" value="ECO:0007669"/>
    <property type="project" value="UniProtKB-UniRule"/>
</dbReference>
<dbReference type="InterPro" id="IPR029056">
    <property type="entry name" value="Ribokinase-like"/>
</dbReference>
<dbReference type="PANTHER" id="PTHR45769:SF3">
    <property type="entry name" value="ADENOSINE KINASE"/>
    <property type="match status" value="1"/>
</dbReference>
<feature type="active site" description="Proton acceptor" evidence="10">
    <location>
        <position position="61"/>
    </location>
</feature>
<evidence type="ECO:0000256" key="4">
    <source>
        <dbReference type="ARBA" id="ARBA00012119"/>
    </source>
</evidence>
<keyword evidence="5 11" id="KW-0808">Transferase</keyword>
<dbReference type="GO" id="GO:0005634">
    <property type="term" value="C:nucleus"/>
    <property type="evidence" value="ECO:0007669"/>
    <property type="project" value="TreeGrafter"/>
</dbReference>
<keyword evidence="11" id="KW-0460">Magnesium</keyword>
<evidence type="ECO:0000259" key="12">
    <source>
        <dbReference type="Pfam" id="PF00294"/>
    </source>
</evidence>
<name>A0A444WYB4_ARAHY</name>
<dbReference type="InterPro" id="IPR001805">
    <property type="entry name" value="Adenokinase"/>
</dbReference>
<comment type="similarity">
    <text evidence="3 11">Belongs to the carbohydrate kinase PfkB family.</text>
</comment>
<keyword evidence="9 11" id="KW-0067">ATP-binding</keyword>
<evidence type="ECO:0000256" key="7">
    <source>
        <dbReference type="ARBA" id="ARBA00022741"/>
    </source>
</evidence>
<dbReference type="GO" id="GO:0006166">
    <property type="term" value="P:purine ribonucleoside salvage"/>
    <property type="evidence" value="ECO:0007669"/>
    <property type="project" value="UniProtKB-KW"/>
</dbReference>
<dbReference type="GO" id="GO:0005524">
    <property type="term" value="F:ATP binding"/>
    <property type="evidence" value="ECO:0007669"/>
    <property type="project" value="UniProtKB-UniRule"/>
</dbReference>
<evidence type="ECO:0000256" key="5">
    <source>
        <dbReference type="ARBA" id="ARBA00022679"/>
    </source>
</evidence>
<protein>
    <recommendedName>
        <fullName evidence="4 11">Adenosine kinase</fullName>
        <shortName evidence="11">AK</shortName>
        <ecNumber evidence="4 11">2.7.1.20</ecNumber>
    </recommendedName>
    <alternativeName>
        <fullName evidence="11">Adenosine 5'-phosphotransferase</fullName>
    </alternativeName>
</protein>
<comment type="function">
    <text evidence="11">ATP dependent phosphorylation of adenosine and other related nucleoside analogs to monophosphate derivatives.</text>
</comment>
<keyword evidence="8 11" id="KW-0418">Kinase</keyword>
<evidence type="ECO:0000313" key="13">
    <source>
        <dbReference type="EMBL" id="RYQ82332.1"/>
    </source>
</evidence>
<evidence type="ECO:0000256" key="10">
    <source>
        <dbReference type="PIRSR" id="PIRSR601805-1"/>
    </source>
</evidence>
<feature type="domain" description="Carbohydrate kinase PfkB" evidence="12">
    <location>
        <begin position="60"/>
        <end position="101"/>
    </location>
</feature>
<dbReference type="EMBL" id="SDMP01000020">
    <property type="protein sequence ID" value="RYQ82332.1"/>
    <property type="molecule type" value="Genomic_DNA"/>
</dbReference>
<evidence type="ECO:0000256" key="8">
    <source>
        <dbReference type="ARBA" id="ARBA00022777"/>
    </source>
</evidence>
<dbReference type="AlphaFoldDB" id="A0A444WYB4"/>
<proteinExistence type="inferred from homology"/>
<dbReference type="GO" id="GO:0006144">
    <property type="term" value="P:purine nucleobase metabolic process"/>
    <property type="evidence" value="ECO:0007669"/>
    <property type="project" value="TreeGrafter"/>
</dbReference>
<dbReference type="Pfam" id="PF00294">
    <property type="entry name" value="PfkB"/>
    <property type="match status" value="1"/>
</dbReference>
<keyword evidence="7 11" id="KW-0547">Nucleotide-binding</keyword>
<comment type="cofactor">
    <cofactor evidence="1 11">
        <name>Mg(2+)</name>
        <dbReference type="ChEBI" id="CHEBI:18420"/>
    </cofactor>
</comment>
<reference evidence="13 14" key="1">
    <citation type="submission" date="2019-01" db="EMBL/GenBank/DDBJ databases">
        <title>Sequencing of cultivated peanut Arachis hypogaea provides insights into genome evolution and oil improvement.</title>
        <authorList>
            <person name="Chen X."/>
        </authorList>
    </citation>
    <scope>NUCLEOTIDE SEQUENCE [LARGE SCALE GENOMIC DNA]</scope>
    <source>
        <strain evidence="14">cv. Fuhuasheng</strain>
        <tissue evidence="13">Leaves</tissue>
    </source>
</reference>